<evidence type="ECO:0000256" key="1">
    <source>
        <dbReference type="SAM" id="Coils"/>
    </source>
</evidence>
<feature type="non-terminal residue" evidence="3">
    <location>
        <position position="1"/>
    </location>
</feature>
<name>K1S5P1_9ZZZZ</name>
<evidence type="ECO:0000313" key="3">
    <source>
        <dbReference type="EMBL" id="EKC49040.1"/>
    </source>
</evidence>
<proteinExistence type="predicted"/>
<feature type="coiled-coil region" evidence="1">
    <location>
        <begin position="8"/>
        <end position="35"/>
    </location>
</feature>
<dbReference type="GO" id="GO:0009100">
    <property type="term" value="P:glycoprotein metabolic process"/>
    <property type="evidence" value="ECO:0007669"/>
    <property type="project" value="UniProtKB-ARBA"/>
</dbReference>
<dbReference type="AlphaFoldDB" id="K1S5P1"/>
<keyword evidence="1" id="KW-0175">Coiled coil</keyword>
<reference evidence="3" key="1">
    <citation type="journal article" date="2013" name="Environ. Microbiol.">
        <title>Microbiota from the distal guts of lean and obese adolescents exhibit partial functional redundancy besides clear differences in community structure.</title>
        <authorList>
            <person name="Ferrer M."/>
            <person name="Ruiz A."/>
            <person name="Lanza F."/>
            <person name="Haange S.B."/>
            <person name="Oberbach A."/>
            <person name="Till H."/>
            <person name="Bargiela R."/>
            <person name="Campoy C."/>
            <person name="Segura M.T."/>
            <person name="Richter M."/>
            <person name="von Bergen M."/>
            <person name="Seifert J."/>
            <person name="Suarez A."/>
        </authorList>
    </citation>
    <scope>NUCLEOTIDE SEQUENCE</scope>
</reference>
<sequence>ILNYVIFMEKKEEKMEKGETNIKEKNLTLEEIHKEEINMLKQFKEYCEKNNITYYICGGTLLGAIRHKGFIPWDDDIDILMPRPEYEKFEKLAKRK</sequence>
<dbReference type="EMBL" id="AJWZ01010236">
    <property type="protein sequence ID" value="EKC49040.1"/>
    <property type="molecule type" value="Genomic_DNA"/>
</dbReference>
<organism evidence="3">
    <name type="scientific">human gut metagenome</name>
    <dbReference type="NCBI Taxonomy" id="408170"/>
    <lineage>
        <taxon>unclassified sequences</taxon>
        <taxon>metagenomes</taxon>
        <taxon>organismal metagenomes</taxon>
    </lineage>
</organism>
<dbReference type="PANTHER" id="PTHR43404">
    <property type="entry name" value="LIPOPOLYSACCHARIDE CHOLINEPHOSPHOTRANSFERASE LICD"/>
    <property type="match status" value="1"/>
</dbReference>
<accession>K1S5P1</accession>
<dbReference type="Pfam" id="PF04991">
    <property type="entry name" value="LicD"/>
    <property type="match status" value="1"/>
</dbReference>
<dbReference type="InterPro" id="IPR007074">
    <property type="entry name" value="LicD/FKTN/FKRP_NTP_transf"/>
</dbReference>
<evidence type="ECO:0000259" key="2">
    <source>
        <dbReference type="Pfam" id="PF04991"/>
    </source>
</evidence>
<protein>
    <submittedName>
        <fullName evidence="3">LicD-like protein</fullName>
    </submittedName>
</protein>
<comment type="caution">
    <text evidence="3">The sequence shown here is derived from an EMBL/GenBank/DDBJ whole genome shotgun (WGS) entry which is preliminary data.</text>
</comment>
<dbReference type="InterPro" id="IPR052942">
    <property type="entry name" value="LPS_cholinephosphotransferase"/>
</dbReference>
<gene>
    <name evidence="3" type="ORF">OBE_14852</name>
</gene>
<dbReference type="PANTHER" id="PTHR43404:SF2">
    <property type="entry name" value="LIPOPOLYSACCHARIDE CHOLINEPHOSPHOTRANSFERASE LICD"/>
    <property type="match status" value="1"/>
</dbReference>
<feature type="domain" description="LicD/FKTN/FKRP nucleotidyltransferase" evidence="2">
    <location>
        <begin position="47"/>
        <end position="93"/>
    </location>
</feature>